<keyword evidence="3" id="KW-1185">Reference proteome</keyword>
<sequence length="165" mass="18290">MTSQSGTERRGDDEPVRYRASRVQSEEVMTSQSGTETVRYRAQSQVQSAEVMTSQSGTERRGDDEPVRYRASRVQSAEVMTSQSAELWLTLGGVSIAICQNTLFRKHQQDGEAVQRPWHKVTVAWSENTMPGQDSVVVVTPHPGKAPNPRTPEELTGLEHNSSSC</sequence>
<name>A0A8T2MK19_9TELE</name>
<evidence type="ECO:0000256" key="1">
    <source>
        <dbReference type="SAM" id="MobiDB-lite"/>
    </source>
</evidence>
<gene>
    <name evidence="2" type="ORF">JZ751_014965</name>
</gene>
<organism evidence="2 3">
    <name type="scientific">Albula glossodonta</name>
    <name type="common">roundjaw bonefish</name>
    <dbReference type="NCBI Taxonomy" id="121402"/>
    <lineage>
        <taxon>Eukaryota</taxon>
        <taxon>Metazoa</taxon>
        <taxon>Chordata</taxon>
        <taxon>Craniata</taxon>
        <taxon>Vertebrata</taxon>
        <taxon>Euteleostomi</taxon>
        <taxon>Actinopterygii</taxon>
        <taxon>Neopterygii</taxon>
        <taxon>Teleostei</taxon>
        <taxon>Albuliformes</taxon>
        <taxon>Albulidae</taxon>
        <taxon>Albula</taxon>
    </lineage>
</organism>
<evidence type="ECO:0000313" key="2">
    <source>
        <dbReference type="EMBL" id="KAG9328335.1"/>
    </source>
</evidence>
<dbReference type="EMBL" id="JAFBMS010002365">
    <property type="protein sequence ID" value="KAG9328335.1"/>
    <property type="molecule type" value="Genomic_DNA"/>
</dbReference>
<feature type="compositionally biased region" description="Basic and acidic residues" evidence="1">
    <location>
        <begin position="58"/>
        <end position="68"/>
    </location>
</feature>
<feature type="compositionally biased region" description="Polar residues" evidence="1">
    <location>
        <begin position="27"/>
        <end position="57"/>
    </location>
</feature>
<reference evidence="2" key="1">
    <citation type="thesis" date="2021" institute="BYU ScholarsArchive" country="Provo, UT, USA">
        <title>Applications of and Algorithms for Genome Assembly and Genomic Analyses with an Emphasis on Marine Teleosts.</title>
        <authorList>
            <person name="Pickett B.D."/>
        </authorList>
    </citation>
    <scope>NUCLEOTIDE SEQUENCE</scope>
    <source>
        <strain evidence="2">HI-2016</strain>
    </source>
</reference>
<evidence type="ECO:0000313" key="3">
    <source>
        <dbReference type="Proteomes" id="UP000824540"/>
    </source>
</evidence>
<feature type="region of interest" description="Disordered" evidence="1">
    <location>
        <begin position="142"/>
        <end position="165"/>
    </location>
</feature>
<proteinExistence type="predicted"/>
<comment type="caution">
    <text evidence="2">The sequence shown here is derived from an EMBL/GenBank/DDBJ whole genome shotgun (WGS) entry which is preliminary data.</text>
</comment>
<feature type="compositionally biased region" description="Basic and acidic residues" evidence="1">
    <location>
        <begin position="7"/>
        <end position="17"/>
    </location>
</feature>
<accession>A0A8T2MK19</accession>
<feature type="region of interest" description="Disordered" evidence="1">
    <location>
        <begin position="1"/>
        <end position="69"/>
    </location>
</feature>
<protein>
    <submittedName>
        <fullName evidence="2">Uncharacterized protein</fullName>
    </submittedName>
</protein>
<dbReference type="Proteomes" id="UP000824540">
    <property type="component" value="Unassembled WGS sequence"/>
</dbReference>
<dbReference type="AlphaFoldDB" id="A0A8T2MK19"/>